<evidence type="ECO:0000313" key="9">
    <source>
        <dbReference type="Proteomes" id="UP000276309"/>
    </source>
</evidence>
<evidence type="ECO:0000256" key="6">
    <source>
        <dbReference type="RuleBase" id="RU362079"/>
    </source>
</evidence>
<dbReference type="SMART" id="SM00905">
    <property type="entry name" value="FolB"/>
    <property type="match status" value="1"/>
</dbReference>
<keyword evidence="5 6" id="KW-0456">Lyase</keyword>
<comment type="pathway">
    <text evidence="2 6">Cofactor biosynthesis; tetrahydrofolate biosynthesis; 2-amino-4-hydroxy-6-hydroxymethyl-7,8-dihydropteridine diphosphate from 7,8-dihydroneopterin triphosphate: step 3/4.</text>
</comment>
<feature type="domain" description="Dihydroneopterin aldolase/epimerase" evidence="7">
    <location>
        <begin position="4"/>
        <end position="116"/>
    </location>
</feature>
<dbReference type="GO" id="GO:0046654">
    <property type="term" value="P:tetrahydrofolate biosynthetic process"/>
    <property type="evidence" value="ECO:0007669"/>
    <property type="project" value="UniProtKB-UniRule"/>
</dbReference>
<evidence type="ECO:0000259" key="7">
    <source>
        <dbReference type="SMART" id="SM00905"/>
    </source>
</evidence>
<evidence type="ECO:0000256" key="4">
    <source>
        <dbReference type="ARBA" id="ARBA00022909"/>
    </source>
</evidence>
<gene>
    <name evidence="8" type="primary">folB</name>
    <name evidence="8" type="ORF">D1013_00995</name>
</gene>
<evidence type="ECO:0000313" key="8">
    <source>
        <dbReference type="EMBL" id="AYN69552.1"/>
    </source>
</evidence>
<dbReference type="InterPro" id="IPR006157">
    <property type="entry name" value="FolB_dom"/>
</dbReference>
<evidence type="ECO:0000256" key="2">
    <source>
        <dbReference type="ARBA" id="ARBA00005013"/>
    </source>
</evidence>
<dbReference type="GO" id="GO:0005737">
    <property type="term" value="C:cytoplasm"/>
    <property type="evidence" value="ECO:0007669"/>
    <property type="project" value="TreeGrafter"/>
</dbReference>
<dbReference type="SUPFAM" id="SSF55620">
    <property type="entry name" value="Tetrahydrobiopterin biosynthesis enzymes-like"/>
    <property type="match status" value="1"/>
</dbReference>
<dbReference type="PANTHER" id="PTHR42844">
    <property type="entry name" value="DIHYDRONEOPTERIN ALDOLASE 1-RELATED"/>
    <property type="match status" value="1"/>
</dbReference>
<organism evidence="8 9">
    <name type="scientific">Euzebyella marina</name>
    <dbReference type="NCBI Taxonomy" id="1761453"/>
    <lineage>
        <taxon>Bacteria</taxon>
        <taxon>Pseudomonadati</taxon>
        <taxon>Bacteroidota</taxon>
        <taxon>Flavobacteriia</taxon>
        <taxon>Flavobacteriales</taxon>
        <taxon>Flavobacteriaceae</taxon>
        <taxon>Euzebyella</taxon>
    </lineage>
</organism>
<evidence type="ECO:0000256" key="1">
    <source>
        <dbReference type="ARBA" id="ARBA00001353"/>
    </source>
</evidence>
<keyword evidence="4 6" id="KW-0289">Folate biosynthesis</keyword>
<accession>A0A3G2LBA8</accession>
<dbReference type="UniPathway" id="UPA00077">
    <property type="reaction ID" value="UER00154"/>
</dbReference>
<sequence>MGKVKVENIRVYAHHGCLKEETAIGSEYRVDISVDADIAKAAISDRLSDTVDYVHINHIVKEEMKIPSKLLEHVGHRIITRIFNEIAIVDKAQVWVSKINPPIGGDVEKVTVVLKEKRKD</sequence>
<keyword evidence="9" id="KW-1185">Reference proteome</keyword>
<dbReference type="RefSeq" id="WP_121850543.1">
    <property type="nucleotide sequence ID" value="NZ_CP032050.1"/>
</dbReference>
<dbReference type="PANTHER" id="PTHR42844:SF1">
    <property type="entry name" value="DIHYDRONEOPTERIN ALDOLASE 1-RELATED"/>
    <property type="match status" value="1"/>
</dbReference>
<dbReference type="Pfam" id="PF02152">
    <property type="entry name" value="FolB"/>
    <property type="match status" value="1"/>
</dbReference>
<dbReference type="NCBIfam" id="TIGR00526">
    <property type="entry name" value="folB_dom"/>
    <property type="match status" value="1"/>
</dbReference>
<dbReference type="OrthoDB" id="9803748at2"/>
<dbReference type="InterPro" id="IPR006156">
    <property type="entry name" value="Dihydroneopterin_aldolase"/>
</dbReference>
<dbReference type="Gene3D" id="3.30.1130.10">
    <property type="match status" value="1"/>
</dbReference>
<comment type="catalytic activity">
    <reaction evidence="1 6">
        <text>7,8-dihydroneopterin = 6-hydroxymethyl-7,8-dihydropterin + glycolaldehyde</text>
        <dbReference type="Rhea" id="RHEA:10540"/>
        <dbReference type="ChEBI" id="CHEBI:17001"/>
        <dbReference type="ChEBI" id="CHEBI:17071"/>
        <dbReference type="ChEBI" id="CHEBI:44841"/>
        <dbReference type="EC" id="4.1.2.25"/>
    </reaction>
</comment>
<dbReference type="GO" id="GO:0004150">
    <property type="term" value="F:dihydroneopterin aldolase activity"/>
    <property type="evidence" value="ECO:0007669"/>
    <property type="project" value="UniProtKB-UniRule"/>
</dbReference>
<evidence type="ECO:0000256" key="5">
    <source>
        <dbReference type="ARBA" id="ARBA00023239"/>
    </source>
</evidence>
<dbReference type="GO" id="GO:0046656">
    <property type="term" value="P:folic acid biosynthetic process"/>
    <property type="evidence" value="ECO:0007669"/>
    <property type="project" value="UniProtKB-UniRule"/>
</dbReference>
<proteinExistence type="inferred from homology"/>
<dbReference type="KEGG" id="emar:D1013_00995"/>
<comment type="similarity">
    <text evidence="3 6">Belongs to the DHNA family.</text>
</comment>
<dbReference type="Proteomes" id="UP000276309">
    <property type="component" value="Chromosome"/>
</dbReference>
<protein>
    <recommendedName>
        <fullName evidence="6">7,8-dihydroneopterin aldolase</fullName>
        <ecNumber evidence="6">4.1.2.25</ecNumber>
    </recommendedName>
</protein>
<comment type="function">
    <text evidence="6">Catalyzes the conversion of 7,8-dihydroneopterin to 6-hydroxymethyl-7,8-dihydropterin.</text>
</comment>
<reference evidence="8 9" key="1">
    <citation type="submission" date="2018-08" db="EMBL/GenBank/DDBJ databases">
        <title>The reduced genetic potential of extracellular carbohydrate catabolism in Euzebyella marina RN62, a Flavobacteriia bacterium isolated from the hadal water.</title>
        <authorList>
            <person name="Xue C."/>
        </authorList>
    </citation>
    <scope>NUCLEOTIDE SEQUENCE [LARGE SCALE GENOMIC DNA]</scope>
    <source>
        <strain evidence="8 9">RN62</strain>
    </source>
</reference>
<dbReference type="InterPro" id="IPR043133">
    <property type="entry name" value="GTP-CH-I_C/QueF"/>
</dbReference>
<dbReference type="NCBIfam" id="TIGR00525">
    <property type="entry name" value="folB"/>
    <property type="match status" value="1"/>
</dbReference>
<dbReference type="EC" id="4.1.2.25" evidence="6"/>
<dbReference type="EMBL" id="CP032050">
    <property type="protein sequence ID" value="AYN69552.1"/>
    <property type="molecule type" value="Genomic_DNA"/>
</dbReference>
<evidence type="ECO:0000256" key="3">
    <source>
        <dbReference type="ARBA" id="ARBA00005708"/>
    </source>
</evidence>
<dbReference type="AlphaFoldDB" id="A0A3G2LBA8"/>
<name>A0A3G2LBA8_9FLAO</name>